<dbReference type="SUPFAM" id="SSF81383">
    <property type="entry name" value="F-box domain"/>
    <property type="match status" value="1"/>
</dbReference>
<evidence type="ECO:0000259" key="1">
    <source>
        <dbReference type="Pfam" id="PF24758"/>
    </source>
</evidence>
<dbReference type="SUPFAM" id="SSF52058">
    <property type="entry name" value="L domain-like"/>
    <property type="match status" value="1"/>
</dbReference>
<dbReference type="InterPro" id="IPR053772">
    <property type="entry name" value="At1g61320/At1g61330-like"/>
</dbReference>
<dbReference type="EMBL" id="MLFT02000004">
    <property type="protein sequence ID" value="PHT49576.1"/>
    <property type="molecule type" value="Genomic_DNA"/>
</dbReference>
<dbReference type="OrthoDB" id="1304049at2759"/>
<sequence>KKRTARIYSESGEGTLDRISELPVPVIHQMLSKLYQKQAARTSMLSKKWYYCWTSRPNLVFDLLQHMPLEKFVEFVDQSIQPHLEQNLRIEEFNLEYHDSGGYASSHIDRWIDLVVKHNVKVLKIDTLDNSGSEKPPYRSLPDVIYGVENLTTLMLSKYKFEITSSSSIRFCFLKDLYLSYVHVSQSQLQKVLDECPFIANLSQCDCKGISKLHVFGGLVHLKSLFVASCELDSVIVRVSNLTKLTIIQGRELESVKIQAPSLLDFTFSGDKLPSMDPSSLESARLQFILYRMLVIHNFGDVDSVWCTKLLQFLRKFDYSKGLILVICCFRKGFGMFVELEDDSGALGYAIVGKMRVEQVIVHYTLDMDVEEKSIMDFGSDYVEPRHKLELEPEIDDDVVFLTFLVVQL</sequence>
<dbReference type="InterPro" id="IPR032675">
    <property type="entry name" value="LRR_dom_sf"/>
</dbReference>
<dbReference type="PANTHER" id="PTHR34145">
    <property type="entry name" value="OS02G0105600 PROTEIN"/>
    <property type="match status" value="1"/>
</dbReference>
<evidence type="ECO:0000313" key="2">
    <source>
        <dbReference type="EMBL" id="PHT49576.1"/>
    </source>
</evidence>
<comment type="caution">
    <text evidence="2">The sequence shown here is derived from an EMBL/GenBank/DDBJ whole genome shotgun (WGS) entry which is preliminary data.</text>
</comment>
<dbReference type="Proteomes" id="UP000224567">
    <property type="component" value="Unassembled WGS sequence"/>
</dbReference>
<accession>A0A2G2WWD8</accession>
<dbReference type="AlphaFoldDB" id="A0A2G2WWD8"/>
<feature type="non-terminal residue" evidence="2">
    <location>
        <position position="1"/>
    </location>
</feature>
<dbReference type="Pfam" id="PF24758">
    <property type="entry name" value="LRR_At5g56370"/>
    <property type="match status" value="1"/>
</dbReference>
<reference evidence="2 3" key="1">
    <citation type="journal article" date="2017" name="Genome Biol.">
        <title>New reference genome sequences of hot pepper reveal the massive evolution of plant disease-resistance genes by retroduplication.</title>
        <authorList>
            <person name="Kim S."/>
            <person name="Park J."/>
            <person name="Yeom S.I."/>
            <person name="Kim Y.M."/>
            <person name="Seo E."/>
            <person name="Kim K.T."/>
            <person name="Kim M.S."/>
            <person name="Lee J.M."/>
            <person name="Cheong K."/>
            <person name="Shin H.S."/>
            <person name="Kim S.B."/>
            <person name="Han K."/>
            <person name="Lee J."/>
            <person name="Park M."/>
            <person name="Lee H.A."/>
            <person name="Lee H.Y."/>
            <person name="Lee Y."/>
            <person name="Oh S."/>
            <person name="Lee J.H."/>
            <person name="Choi E."/>
            <person name="Choi E."/>
            <person name="Lee S.E."/>
            <person name="Jeon J."/>
            <person name="Kim H."/>
            <person name="Choi G."/>
            <person name="Song H."/>
            <person name="Lee J."/>
            <person name="Lee S.C."/>
            <person name="Kwon J.K."/>
            <person name="Lee H.Y."/>
            <person name="Koo N."/>
            <person name="Hong Y."/>
            <person name="Kim R.W."/>
            <person name="Kang W.H."/>
            <person name="Huh J.H."/>
            <person name="Kang B.C."/>
            <person name="Yang T.J."/>
            <person name="Lee Y.H."/>
            <person name="Bennetzen J.L."/>
            <person name="Choi D."/>
        </authorList>
    </citation>
    <scope>NUCLEOTIDE SEQUENCE [LARGE SCALE GENOMIC DNA]</scope>
    <source>
        <strain evidence="3">cv. PBC81</strain>
    </source>
</reference>
<gene>
    <name evidence="2" type="ORF">CQW23_09323</name>
</gene>
<organism evidence="2 3">
    <name type="scientific">Capsicum baccatum</name>
    <name type="common">Peruvian pepper</name>
    <dbReference type="NCBI Taxonomy" id="33114"/>
    <lineage>
        <taxon>Eukaryota</taxon>
        <taxon>Viridiplantae</taxon>
        <taxon>Streptophyta</taxon>
        <taxon>Embryophyta</taxon>
        <taxon>Tracheophyta</taxon>
        <taxon>Spermatophyta</taxon>
        <taxon>Magnoliopsida</taxon>
        <taxon>eudicotyledons</taxon>
        <taxon>Gunneridae</taxon>
        <taxon>Pentapetalae</taxon>
        <taxon>asterids</taxon>
        <taxon>lamiids</taxon>
        <taxon>Solanales</taxon>
        <taxon>Solanaceae</taxon>
        <taxon>Solanoideae</taxon>
        <taxon>Capsiceae</taxon>
        <taxon>Capsicum</taxon>
    </lineage>
</organism>
<reference evidence="3" key="2">
    <citation type="journal article" date="2017" name="J. Anim. Genet.">
        <title>Multiple reference genome sequences of hot pepper reveal the massive evolution of plant disease resistance genes by retroduplication.</title>
        <authorList>
            <person name="Kim S."/>
            <person name="Park J."/>
            <person name="Yeom S.-I."/>
            <person name="Kim Y.-M."/>
            <person name="Seo E."/>
            <person name="Kim K.-T."/>
            <person name="Kim M.-S."/>
            <person name="Lee J.M."/>
            <person name="Cheong K."/>
            <person name="Shin H.-S."/>
            <person name="Kim S.-B."/>
            <person name="Han K."/>
            <person name="Lee J."/>
            <person name="Park M."/>
            <person name="Lee H.-A."/>
            <person name="Lee H.-Y."/>
            <person name="Lee Y."/>
            <person name="Oh S."/>
            <person name="Lee J.H."/>
            <person name="Choi E."/>
            <person name="Choi E."/>
            <person name="Lee S.E."/>
            <person name="Jeon J."/>
            <person name="Kim H."/>
            <person name="Choi G."/>
            <person name="Song H."/>
            <person name="Lee J."/>
            <person name="Lee S.-C."/>
            <person name="Kwon J.-K."/>
            <person name="Lee H.-Y."/>
            <person name="Koo N."/>
            <person name="Hong Y."/>
            <person name="Kim R.W."/>
            <person name="Kang W.-H."/>
            <person name="Huh J.H."/>
            <person name="Kang B.-C."/>
            <person name="Yang T.-J."/>
            <person name="Lee Y.-H."/>
            <person name="Bennetzen J.L."/>
            <person name="Choi D."/>
        </authorList>
    </citation>
    <scope>NUCLEOTIDE SEQUENCE [LARGE SCALE GENOMIC DNA]</scope>
    <source>
        <strain evidence="3">cv. PBC81</strain>
    </source>
</reference>
<name>A0A2G2WWD8_CAPBA</name>
<evidence type="ECO:0000313" key="3">
    <source>
        <dbReference type="Proteomes" id="UP000224567"/>
    </source>
</evidence>
<dbReference type="InterPro" id="IPR036047">
    <property type="entry name" value="F-box-like_dom_sf"/>
</dbReference>
<dbReference type="InterPro" id="IPR055411">
    <property type="entry name" value="LRR_FXL15/At3g58940/PEG3-like"/>
</dbReference>
<protein>
    <recommendedName>
        <fullName evidence="1">F-box/LRR-repeat protein 15/At3g58940/PEG3-like LRR domain-containing protein</fullName>
    </recommendedName>
</protein>
<dbReference type="Gene3D" id="3.80.10.10">
    <property type="entry name" value="Ribonuclease Inhibitor"/>
    <property type="match status" value="1"/>
</dbReference>
<dbReference type="PANTHER" id="PTHR34145:SF51">
    <property type="entry name" value="FBD DOMAIN-CONTAINING PROTEIN"/>
    <property type="match status" value="1"/>
</dbReference>
<keyword evidence="3" id="KW-1185">Reference proteome</keyword>
<feature type="domain" description="F-box/LRR-repeat protein 15/At3g58940/PEG3-like LRR" evidence="1">
    <location>
        <begin position="108"/>
        <end position="253"/>
    </location>
</feature>
<proteinExistence type="predicted"/>
<dbReference type="STRING" id="33114.A0A2G2WWD8"/>